<dbReference type="RefSeq" id="WP_072758676.1">
    <property type="nucleotide sequence ID" value="NZ_FRDJ01000003.1"/>
</dbReference>
<evidence type="ECO:0000313" key="1">
    <source>
        <dbReference type="EMBL" id="SHN57251.1"/>
    </source>
</evidence>
<evidence type="ECO:0000313" key="2">
    <source>
        <dbReference type="Proteomes" id="UP000184207"/>
    </source>
</evidence>
<dbReference type="OrthoDB" id="46076at2"/>
<organism evidence="1 2">
    <name type="scientific">Fervidobacterium gondwanense DSM 13020</name>
    <dbReference type="NCBI Taxonomy" id="1121883"/>
    <lineage>
        <taxon>Bacteria</taxon>
        <taxon>Thermotogati</taxon>
        <taxon>Thermotogota</taxon>
        <taxon>Thermotogae</taxon>
        <taxon>Thermotogales</taxon>
        <taxon>Fervidobacteriaceae</taxon>
        <taxon>Fervidobacterium</taxon>
    </lineage>
</organism>
<name>A0A1M7SFK0_FERGO</name>
<proteinExistence type="predicted"/>
<sequence>MSIALLIIFVLSVLFLGISLKTLHGAFKRVESVKANFVVDNCYKKGITLVFRANLNILANDIEHNVEIIQLRIYNSNGRYLGSWTKDGAVPEDFVFTISNVHLFDGKDKMKGERITIDGFVKVKLNIGRYGMRLNLPVNAEVSISEEK</sequence>
<keyword evidence="2" id="KW-1185">Reference proteome</keyword>
<dbReference type="EMBL" id="FRDJ01000003">
    <property type="protein sequence ID" value="SHN57251.1"/>
    <property type="molecule type" value="Genomic_DNA"/>
</dbReference>
<gene>
    <name evidence="1" type="ORF">SAMN02745226_00864</name>
</gene>
<reference evidence="2" key="1">
    <citation type="submission" date="2016-12" db="EMBL/GenBank/DDBJ databases">
        <authorList>
            <person name="Varghese N."/>
            <person name="Submissions S."/>
        </authorList>
    </citation>
    <scope>NUCLEOTIDE SEQUENCE [LARGE SCALE GENOMIC DNA]</scope>
    <source>
        <strain evidence="2">DSM 13020</strain>
    </source>
</reference>
<dbReference type="Proteomes" id="UP000184207">
    <property type="component" value="Unassembled WGS sequence"/>
</dbReference>
<accession>A0A1M7SFK0</accession>
<protein>
    <submittedName>
        <fullName evidence="1">Uncharacterized protein</fullName>
    </submittedName>
</protein>
<dbReference type="STRING" id="1121883.SAMN02745226_00864"/>
<dbReference type="AlphaFoldDB" id="A0A1M7SFK0"/>